<proteinExistence type="predicted"/>
<organism evidence="3 4">
    <name type="scientific">Brachionus calyciflorus</name>
    <dbReference type="NCBI Taxonomy" id="104777"/>
    <lineage>
        <taxon>Eukaryota</taxon>
        <taxon>Metazoa</taxon>
        <taxon>Spiralia</taxon>
        <taxon>Gnathifera</taxon>
        <taxon>Rotifera</taxon>
        <taxon>Eurotatoria</taxon>
        <taxon>Monogononta</taxon>
        <taxon>Pseudotrocha</taxon>
        <taxon>Ploima</taxon>
        <taxon>Brachionidae</taxon>
        <taxon>Brachionus</taxon>
    </lineage>
</organism>
<dbReference type="FunFam" id="1.10.238.10:FF:000001">
    <property type="entry name" value="Calmodulin 1"/>
    <property type="match status" value="1"/>
</dbReference>
<dbReference type="OrthoDB" id="435273at2759"/>
<dbReference type="Proteomes" id="UP000663879">
    <property type="component" value="Unassembled WGS sequence"/>
</dbReference>
<evidence type="ECO:0000313" key="3">
    <source>
        <dbReference type="EMBL" id="CAF1106412.1"/>
    </source>
</evidence>
<dbReference type="InterPro" id="IPR011992">
    <property type="entry name" value="EF-hand-dom_pair"/>
</dbReference>
<dbReference type="SUPFAM" id="SSF47473">
    <property type="entry name" value="EF-hand"/>
    <property type="match status" value="1"/>
</dbReference>
<evidence type="ECO:0000313" key="4">
    <source>
        <dbReference type="Proteomes" id="UP000663879"/>
    </source>
</evidence>
<dbReference type="EMBL" id="CAJNOC010007866">
    <property type="protein sequence ID" value="CAF1106412.1"/>
    <property type="molecule type" value="Genomic_DNA"/>
</dbReference>
<dbReference type="SMART" id="SM00054">
    <property type="entry name" value="EFh"/>
    <property type="match status" value="2"/>
</dbReference>
<keyword evidence="4" id="KW-1185">Reference proteome</keyword>
<evidence type="ECO:0000259" key="2">
    <source>
        <dbReference type="PROSITE" id="PS50222"/>
    </source>
</evidence>
<comment type="caution">
    <text evidence="3">The sequence shown here is derived from an EMBL/GenBank/DDBJ whole genome shotgun (WGS) entry which is preliminary data.</text>
</comment>
<dbReference type="InterPro" id="IPR002048">
    <property type="entry name" value="EF_hand_dom"/>
</dbReference>
<dbReference type="GO" id="GO:0005509">
    <property type="term" value="F:calcium ion binding"/>
    <property type="evidence" value="ECO:0007669"/>
    <property type="project" value="InterPro"/>
</dbReference>
<dbReference type="InterPro" id="IPR050230">
    <property type="entry name" value="CALM/Myosin/TropC-like"/>
</dbReference>
<keyword evidence="1" id="KW-0677">Repeat</keyword>
<accession>A0A814PGZ9</accession>
<dbReference type="GO" id="GO:0016460">
    <property type="term" value="C:myosin II complex"/>
    <property type="evidence" value="ECO:0007669"/>
    <property type="project" value="TreeGrafter"/>
</dbReference>
<dbReference type="AlphaFoldDB" id="A0A814PGZ9"/>
<dbReference type="PROSITE" id="PS50222">
    <property type="entry name" value="EF_HAND_2"/>
    <property type="match status" value="1"/>
</dbReference>
<dbReference type="PANTHER" id="PTHR23048:SF0">
    <property type="entry name" value="CALMODULIN LIKE 3"/>
    <property type="match status" value="1"/>
</dbReference>
<dbReference type="Pfam" id="PF13499">
    <property type="entry name" value="EF-hand_7"/>
    <property type="match status" value="1"/>
</dbReference>
<dbReference type="Gene3D" id="1.10.238.10">
    <property type="entry name" value="EF-hand"/>
    <property type="match status" value="2"/>
</dbReference>
<sequence>MSKYFSEKDIEIYRQCFKLYAKEGFVTSAEKLGYIMRSLNLKPTKTELSNYFNKYKKEDGQIDFAEFLNVIHLHTQTENANEEILAAFKAYDINKKGYLTAKELKAILTTTGEKLSNRDVEMIIQEVNGPSKDDKISYEKLLKILSTPLSGF</sequence>
<dbReference type="CDD" id="cd00051">
    <property type="entry name" value="EFh"/>
    <property type="match status" value="1"/>
</dbReference>
<gene>
    <name evidence="3" type="ORF">OXX778_LOCUS21410</name>
</gene>
<reference evidence="3" key="1">
    <citation type="submission" date="2021-02" db="EMBL/GenBank/DDBJ databases">
        <authorList>
            <person name="Nowell W R."/>
        </authorList>
    </citation>
    <scope>NUCLEOTIDE SEQUENCE</scope>
    <source>
        <strain evidence="3">Ploen Becks lab</strain>
    </source>
</reference>
<name>A0A814PGZ9_9BILA</name>
<feature type="domain" description="EF-hand" evidence="2">
    <location>
        <begin position="79"/>
        <end position="114"/>
    </location>
</feature>
<dbReference type="PANTHER" id="PTHR23048">
    <property type="entry name" value="MYOSIN LIGHT CHAIN 1, 3"/>
    <property type="match status" value="1"/>
</dbReference>
<protein>
    <recommendedName>
        <fullName evidence="2">EF-hand domain-containing protein</fullName>
    </recommendedName>
</protein>
<evidence type="ECO:0000256" key="1">
    <source>
        <dbReference type="ARBA" id="ARBA00022737"/>
    </source>
</evidence>